<dbReference type="EMBL" id="BHEO01000008">
    <property type="protein sequence ID" value="GBU06082.1"/>
    <property type="molecule type" value="Genomic_DNA"/>
</dbReference>
<gene>
    <name evidence="3" type="ORF">FAEUMB_26230</name>
</gene>
<name>A0ABQ0R0Q2_9FIRM</name>
<keyword evidence="4" id="KW-1185">Reference proteome</keyword>
<reference evidence="3 4" key="1">
    <citation type="journal article" date="2018" name="Int. J. Syst. Evol. Microbiol.">
        <title>Draft Genome Sequence of Faecalimonas umbilicata JCM 30896T, an Acetate-Producing Bacterium Isolated from Human Feces.</title>
        <authorList>
            <person name="Sakamoto M."/>
            <person name="Ikeyama N."/>
            <person name="Yuki M."/>
            <person name="Ohkuma M."/>
        </authorList>
    </citation>
    <scope>NUCLEOTIDE SEQUENCE [LARGE SCALE GENOMIC DNA]</scope>
    <source>
        <strain evidence="3 4">EGH7</strain>
    </source>
</reference>
<accession>A0ABQ0R0Q2</accession>
<protein>
    <submittedName>
        <fullName evidence="3">Uncharacterized protein</fullName>
    </submittedName>
</protein>
<feature type="transmembrane region" description="Helical" evidence="2">
    <location>
        <begin position="21"/>
        <end position="44"/>
    </location>
</feature>
<keyword evidence="1" id="KW-0175">Coiled coil</keyword>
<keyword evidence="2" id="KW-0472">Membrane</keyword>
<evidence type="ECO:0000313" key="3">
    <source>
        <dbReference type="EMBL" id="GBU06082.1"/>
    </source>
</evidence>
<dbReference type="Proteomes" id="UP000702954">
    <property type="component" value="Unassembled WGS sequence"/>
</dbReference>
<organism evidence="3 4">
    <name type="scientific">Faecalimonas umbilicata</name>
    <dbReference type="NCBI Taxonomy" id="1912855"/>
    <lineage>
        <taxon>Bacteria</taxon>
        <taxon>Bacillati</taxon>
        <taxon>Bacillota</taxon>
        <taxon>Clostridia</taxon>
        <taxon>Lachnospirales</taxon>
        <taxon>Lachnospiraceae</taxon>
        <taxon>Faecalimonas</taxon>
    </lineage>
</organism>
<proteinExistence type="predicted"/>
<keyword evidence="2" id="KW-0812">Transmembrane</keyword>
<evidence type="ECO:0000313" key="4">
    <source>
        <dbReference type="Proteomes" id="UP000702954"/>
    </source>
</evidence>
<sequence length="269" mass="32158">MEMHLTYWKEKLVQIQRQKNFPIWCFLFLLISGYTLFLTSTVWYPENQDYVAPTKYYEQHQVGVYQISVTDWKYSKKDHAMQIIFEKQNREILDEKLYFGAMERTGGELEVKAVLDEPDYLILRIENIPENWKEISLRVGNTENEDSMKKFYTNVNRVEETKKLALKDEKGYLMDRLLAQKRQADQELEEIQKKITKLLQENEDLSKKEEEIKAKTYLTQAEQKKGEETLIRAENQILINQETIEHLEEEAVEKENDIDSLKMKIDELK</sequence>
<evidence type="ECO:0000256" key="1">
    <source>
        <dbReference type="SAM" id="Coils"/>
    </source>
</evidence>
<evidence type="ECO:0000256" key="2">
    <source>
        <dbReference type="SAM" id="Phobius"/>
    </source>
</evidence>
<feature type="coiled-coil region" evidence="1">
    <location>
        <begin position="174"/>
        <end position="264"/>
    </location>
</feature>
<comment type="caution">
    <text evidence="3">The sequence shown here is derived from an EMBL/GenBank/DDBJ whole genome shotgun (WGS) entry which is preliminary data.</text>
</comment>
<keyword evidence="2" id="KW-1133">Transmembrane helix</keyword>